<proteinExistence type="predicted"/>
<sequence>MTATAEFISDSYALNHQPDGTSFTVRENLVDILQRELLGPVHGPRRCCRSARAHIIWSATSPR</sequence>
<gene>
    <name evidence="1" type="ORF">M5I08_07500</name>
</gene>
<dbReference type="RefSeq" id="WP_219066268.1">
    <property type="nucleotide sequence ID" value="NZ_CAJUXY010000006.1"/>
</dbReference>
<evidence type="ECO:0000313" key="1">
    <source>
        <dbReference type="EMBL" id="UQX12137.1"/>
    </source>
</evidence>
<evidence type="ECO:0000313" key="2">
    <source>
        <dbReference type="Proteomes" id="UP001056610"/>
    </source>
</evidence>
<organism evidence="1 2">
    <name type="scientific">Candidatus Mycobacterium methanotrophicum</name>
    <dbReference type="NCBI Taxonomy" id="2943498"/>
    <lineage>
        <taxon>Bacteria</taxon>
        <taxon>Bacillati</taxon>
        <taxon>Actinomycetota</taxon>
        <taxon>Actinomycetes</taxon>
        <taxon>Mycobacteriales</taxon>
        <taxon>Mycobacteriaceae</taxon>
        <taxon>Mycobacterium</taxon>
    </lineage>
</organism>
<dbReference type="Proteomes" id="UP001056610">
    <property type="component" value="Chromosome"/>
</dbReference>
<keyword evidence="2" id="KW-1185">Reference proteome</keyword>
<protein>
    <submittedName>
        <fullName evidence="1">Uncharacterized protein</fullName>
    </submittedName>
</protein>
<reference evidence="1" key="1">
    <citation type="submission" date="2022-05" db="EMBL/GenBank/DDBJ databases">
        <title>A methanotrophic Mycobacterium dominates a cave microbial ecosystem.</title>
        <authorList>
            <person name="Van Spanning R.J.M."/>
            <person name="Guan Q."/>
            <person name="Melkonian C."/>
            <person name="Gallant J."/>
            <person name="Polerecky L."/>
            <person name="Flot J.-F."/>
            <person name="Brandt B.W."/>
            <person name="Braster M."/>
            <person name="Iturbe Espinoza P."/>
            <person name="Aerts J."/>
            <person name="Meima-Franke M."/>
            <person name="Piersma S.R."/>
            <person name="Bunduc C."/>
            <person name="Ummels R."/>
            <person name="Pain A."/>
            <person name="Fleming E.J."/>
            <person name="van der Wel N."/>
            <person name="Gherman V.D."/>
            <person name="Sarbu S.M."/>
            <person name="Bodelier P.L.E."/>
            <person name="Bitter W."/>
        </authorList>
    </citation>
    <scope>NUCLEOTIDE SEQUENCE</scope>
    <source>
        <strain evidence="1">Sulfur Cave</strain>
    </source>
</reference>
<dbReference type="EMBL" id="CP097320">
    <property type="protein sequence ID" value="UQX12137.1"/>
    <property type="molecule type" value="Genomic_DNA"/>
</dbReference>
<accession>A0ABY4QNQ9</accession>
<name>A0ABY4QNQ9_9MYCO</name>